<dbReference type="EMBL" id="JAAKZY010000017">
    <property type="protein sequence ID" value="NGO07603.1"/>
    <property type="molecule type" value="Genomic_DNA"/>
</dbReference>
<keyword evidence="3" id="KW-0804">Transcription</keyword>
<dbReference type="InterPro" id="IPR018060">
    <property type="entry name" value="HTH_AraC"/>
</dbReference>
<keyword evidence="6" id="KW-1185">Reference proteome</keyword>
<dbReference type="PANTHER" id="PTHR46796">
    <property type="entry name" value="HTH-TYPE TRANSCRIPTIONAL ACTIVATOR RHAS-RELATED"/>
    <property type="match status" value="1"/>
</dbReference>
<protein>
    <submittedName>
        <fullName evidence="5">Helix-turn-helix domain-containing protein</fullName>
    </submittedName>
</protein>
<dbReference type="InterPro" id="IPR009057">
    <property type="entry name" value="Homeodomain-like_sf"/>
</dbReference>
<gene>
    <name evidence="5" type="ORF">G5C60_08035</name>
</gene>
<evidence type="ECO:0000313" key="5">
    <source>
        <dbReference type="EMBL" id="NGO07603.1"/>
    </source>
</evidence>
<dbReference type="Proteomes" id="UP000472335">
    <property type="component" value="Unassembled WGS sequence"/>
</dbReference>
<proteinExistence type="predicted"/>
<dbReference type="PRINTS" id="PR00032">
    <property type="entry name" value="HTHARAC"/>
</dbReference>
<organism evidence="5 6">
    <name type="scientific">Streptomyces scabichelini</name>
    <dbReference type="NCBI Taxonomy" id="2711217"/>
    <lineage>
        <taxon>Bacteria</taxon>
        <taxon>Bacillati</taxon>
        <taxon>Actinomycetota</taxon>
        <taxon>Actinomycetes</taxon>
        <taxon>Kitasatosporales</taxon>
        <taxon>Streptomycetaceae</taxon>
        <taxon>Streptomyces</taxon>
    </lineage>
</organism>
<keyword evidence="2" id="KW-0238">DNA-binding</keyword>
<dbReference type="InterPro" id="IPR050204">
    <property type="entry name" value="AraC_XylS_family_regulators"/>
</dbReference>
<dbReference type="SUPFAM" id="SSF46689">
    <property type="entry name" value="Homeodomain-like"/>
    <property type="match status" value="1"/>
</dbReference>
<evidence type="ECO:0000313" key="6">
    <source>
        <dbReference type="Proteomes" id="UP000472335"/>
    </source>
</evidence>
<dbReference type="AlphaFoldDB" id="A0A6G4V141"/>
<evidence type="ECO:0000259" key="4">
    <source>
        <dbReference type="PROSITE" id="PS01124"/>
    </source>
</evidence>
<dbReference type="Pfam" id="PF12833">
    <property type="entry name" value="HTH_18"/>
    <property type="match status" value="1"/>
</dbReference>
<dbReference type="Pfam" id="PF14525">
    <property type="entry name" value="AraC_binding_2"/>
    <property type="match status" value="1"/>
</dbReference>
<evidence type="ECO:0000256" key="3">
    <source>
        <dbReference type="ARBA" id="ARBA00023163"/>
    </source>
</evidence>
<dbReference type="SMART" id="SM00342">
    <property type="entry name" value="HTH_ARAC"/>
    <property type="match status" value="1"/>
</dbReference>
<reference evidence="5 6" key="1">
    <citation type="submission" date="2020-02" db="EMBL/GenBank/DDBJ databases">
        <title>Whole-genome analyses of novel actinobacteria.</title>
        <authorList>
            <person name="Sahin N."/>
            <person name="Gencbay T."/>
        </authorList>
    </citation>
    <scope>NUCLEOTIDE SEQUENCE [LARGE SCALE GENOMIC DNA]</scope>
    <source>
        <strain evidence="5 6">HC44</strain>
    </source>
</reference>
<dbReference type="Gene3D" id="1.10.10.60">
    <property type="entry name" value="Homeodomain-like"/>
    <property type="match status" value="1"/>
</dbReference>
<comment type="caution">
    <text evidence="5">The sequence shown here is derived from an EMBL/GenBank/DDBJ whole genome shotgun (WGS) entry which is preliminary data.</text>
</comment>
<name>A0A6G4V141_9ACTN</name>
<keyword evidence="1" id="KW-0805">Transcription regulation</keyword>
<evidence type="ECO:0000256" key="1">
    <source>
        <dbReference type="ARBA" id="ARBA00023015"/>
    </source>
</evidence>
<sequence length="320" mass="35122">MAVILSTESVAPTDRLAYWHDAVWKTFVPLDVTASKDQPFSGSVATERLGHLRISTVDADGERVRRSRSLIAESADEYLLLGLQTRGTGVVVQDGRTAVLGPGEFALYDTTRPYTLDFPDRFETVVFQLPRRAPGLSESDLRHITGVTIGADQGLAALLVPFLSRLAAEAGTYRPEVGDMLARNAGDLLATVVIERLGRGTTRTDAAQQSLLLRIRTFIDAHLADPALSPEAIAAAHHISVRHLQRLFQAEGATVGGWIRRRRLEECRRELGRPRRARPTVAAVAHRWGFVSPAHFSRAFRAAYGMSPREWQAPADETGA</sequence>
<dbReference type="GO" id="GO:0043565">
    <property type="term" value="F:sequence-specific DNA binding"/>
    <property type="evidence" value="ECO:0007669"/>
    <property type="project" value="InterPro"/>
</dbReference>
<dbReference type="RefSeq" id="WP_165256199.1">
    <property type="nucleotide sequence ID" value="NZ_JAAKZY010000017.1"/>
</dbReference>
<dbReference type="InterPro" id="IPR035418">
    <property type="entry name" value="AraC-bd_2"/>
</dbReference>
<evidence type="ECO:0000256" key="2">
    <source>
        <dbReference type="ARBA" id="ARBA00023125"/>
    </source>
</evidence>
<dbReference type="PROSITE" id="PS01124">
    <property type="entry name" value="HTH_ARAC_FAMILY_2"/>
    <property type="match status" value="1"/>
</dbReference>
<dbReference type="PANTHER" id="PTHR46796:SF6">
    <property type="entry name" value="ARAC SUBFAMILY"/>
    <property type="match status" value="1"/>
</dbReference>
<dbReference type="InterPro" id="IPR020449">
    <property type="entry name" value="Tscrpt_reg_AraC-type_HTH"/>
</dbReference>
<accession>A0A6G4V141</accession>
<dbReference type="GO" id="GO:0003700">
    <property type="term" value="F:DNA-binding transcription factor activity"/>
    <property type="evidence" value="ECO:0007669"/>
    <property type="project" value="InterPro"/>
</dbReference>
<feature type="domain" description="HTH araC/xylS-type" evidence="4">
    <location>
        <begin position="213"/>
        <end position="314"/>
    </location>
</feature>